<dbReference type="Proteomes" id="UP000199382">
    <property type="component" value="Unassembled WGS sequence"/>
</dbReference>
<evidence type="ECO:0000313" key="6">
    <source>
        <dbReference type="EMBL" id="SDJ90173.1"/>
    </source>
</evidence>
<comment type="similarity">
    <text evidence="1">Belongs to the leucine-binding protein family.</text>
</comment>
<evidence type="ECO:0000256" key="3">
    <source>
        <dbReference type="ARBA" id="ARBA00022970"/>
    </source>
</evidence>
<evidence type="ECO:0000256" key="1">
    <source>
        <dbReference type="ARBA" id="ARBA00010062"/>
    </source>
</evidence>
<dbReference type="CDD" id="cd06339">
    <property type="entry name" value="PBP1_YraM_LppC_lipoprotein-like"/>
    <property type="match status" value="1"/>
</dbReference>
<dbReference type="InterPro" id="IPR028081">
    <property type="entry name" value="Leu-bd"/>
</dbReference>
<feature type="domain" description="Leucine-binding protein" evidence="5">
    <location>
        <begin position="47"/>
        <end position="371"/>
    </location>
</feature>
<evidence type="ECO:0000256" key="4">
    <source>
        <dbReference type="SAM" id="SignalP"/>
    </source>
</evidence>
<dbReference type="InterPro" id="IPR028082">
    <property type="entry name" value="Peripla_BP_I"/>
</dbReference>
<protein>
    <submittedName>
        <fullName evidence="6">Amino acid/amide ABC transporter substrate-binding protein, HAAT family</fullName>
    </submittedName>
</protein>
<dbReference type="InterPro" id="IPR051010">
    <property type="entry name" value="BCAA_transport"/>
</dbReference>
<evidence type="ECO:0000256" key="2">
    <source>
        <dbReference type="ARBA" id="ARBA00022729"/>
    </source>
</evidence>
<keyword evidence="3" id="KW-0029">Amino-acid transport</keyword>
<sequence>MFSALKLPKSLPGRGLAIAAALLLSACEPTSTASNGPSIDAGAAVPVALLVPGGEGGDAVVSRSLENAARLAIADLQGVNIDLRVYPTGGSAGGASGAANQAAEDGAKILLGPLYSEAANAAGHAVASRGLNVLSFSNNASIAGGNVFVLGNTFDNTADRLVSYAASKGKGKIFVINAQSTAEEIGRDAIVRAISGSRASLAGNASFELSQQGIVSAIPTIAAQVQSTGAQSVFFTSDNAGAMPFLAQMLPENGVSPASNQFIGLARLDIPSEALSQPGLQGAWLALPDPALNNNFNSRYASAYGSSPHPLAGLAYDGIAAIGALVGKGKSDALTRAALTQGSGFVGVSGIFRLRPDGTNQRGLAVGQIQNNRVTVIDPAPKSFGGFGF</sequence>
<dbReference type="EMBL" id="FNEK01000026">
    <property type="protein sequence ID" value="SDJ90173.1"/>
    <property type="molecule type" value="Genomic_DNA"/>
</dbReference>
<dbReference type="GO" id="GO:0006865">
    <property type="term" value="P:amino acid transport"/>
    <property type="evidence" value="ECO:0007669"/>
    <property type="project" value="UniProtKB-KW"/>
</dbReference>
<feature type="signal peptide" evidence="4">
    <location>
        <begin position="1"/>
        <end position="33"/>
    </location>
</feature>
<keyword evidence="7" id="KW-1185">Reference proteome</keyword>
<feature type="chain" id="PRO_5011552122" evidence="4">
    <location>
        <begin position="34"/>
        <end position="389"/>
    </location>
</feature>
<dbReference type="RefSeq" id="WP_093156890.1">
    <property type="nucleotide sequence ID" value="NZ_FNEK01000026.1"/>
</dbReference>
<dbReference type="PROSITE" id="PS51257">
    <property type="entry name" value="PROKAR_LIPOPROTEIN"/>
    <property type="match status" value="1"/>
</dbReference>
<keyword evidence="3" id="KW-0813">Transport</keyword>
<proteinExistence type="inferred from homology"/>
<evidence type="ECO:0000259" key="5">
    <source>
        <dbReference type="Pfam" id="PF13458"/>
    </source>
</evidence>
<dbReference type="STRING" id="571298.SAMN04488026_102648"/>
<name>A0A1G8XI72_9RHOB</name>
<evidence type="ECO:0000313" key="7">
    <source>
        <dbReference type="Proteomes" id="UP000199382"/>
    </source>
</evidence>
<accession>A0A1G8XI72</accession>
<keyword evidence="2 4" id="KW-0732">Signal</keyword>
<dbReference type="Gene3D" id="3.40.50.2300">
    <property type="match status" value="2"/>
</dbReference>
<reference evidence="6 7" key="1">
    <citation type="submission" date="2016-10" db="EMBL/GenBank/DDBJ databases">
        <authorList>
            <person name="de Groot N.N."/>
        </authorList>
    </citation>
    <scope>NUCLEOTIDE SEQUENCE [LARGE SCALE GENOMIC DNA]</scope>
    <source>
        <strain evidence="6 7">DSM 25294</strain>
    </source>
</reference>
<dbReference type="Pfam" id="PF13458">
    <property type="entry name" value="Peripla_BP_6"/>
    <property type="match status" value="1"/>
</dbReference>
<organism evidence="6 7">
    <name type="scientific">Aliiruegeria lutimaris</name>
    <dbReference type="NCBI Taxonomy" id="571298"/>
    <lineage>
        <taxon>Bacteria</taxon>
        <taxon>Pseudomonadati</taxon>
        <taxon>Pseudomonadota</taxon>
        <taxon>Alphaproteobacteria</taxon>
        <taxon>Rhodobacterales</taxon>
        <taxon>Roseobacteraceae</taxon>
        <taxon>Aliiruegeria</taxon>
    </lineage>
</organism>
<dbReference type="OrthoDB" id="7210494at2"/>
<gene>
    <name evidence="6" type="ORF">SAMN04488026_102648</name>
</gene>
<dbReference type="SUPFAM" id="SSF53822">
    <property type="entry name" value="Periplasmic binding protein-like I"/>
    <property type="match status" value="1"/>
</dbReference>
<dbReference type="PANTHER" id="PTHR30483:SF6">
    <property type="entry name" value="PERIPLASMIC BINDING PROTEIN OF ABC TRANSPORTER FOR NATURAL AMINO ACIDS"/>
    <property type="match status" value="1"/>
</dbReference>
<dbReference type="PANTHER" id="PTHR30483">
    <property type="entry name" value="LEUCINE-SPECIFIC-BINDING PROTEIN"/>
    <property type="match status" value="1"/>
</dbReference>
<dbReference type="AlphaFoldDB" id="A0A1G8XI72"/>